<dbReference type="RefSeq" id="WP_095327748.1">
    <property type="nucleotide sequence ID" value="NZ_NPBS01000001.1"/>
</dbReference>
<proteinExistence type="predicted"/>
<dbReference type="Proteomes" id="UP000216133">
    <property type="component" value="Unassembled WGS sequence"/>
</dbReference>
<dbReference type="Pfam" id="PF13302">
    <property type="entry name" value="Acetyltransf_3"/>
    <property type="match status" value="1"/>
</dbReference>
<comment type="caution">
    <text evidence="2">The sequence shown here is derived from an EMBL/GenBank/DDBJ whole genome shotgun (WGS) entry which is preliminary data.</text>
</comment>
<dbReference type="PANTHER" id="PTHR43792:SF5">
    <property type="entry name" value="RIBOSOMAL-PROTEIN-SERINE ACETYLTRANSFERASE"/>
    <property type="match status" value="1"/>
</dbReference>
<dbReference type="AlphaFoldDB" id="A0A268S677"/>
<protein>
    <submittedName>
        <fullName evidence="2">GNAT family N-acetyltransferase</fullName>
    </submittedName>
</protein>
<sequence>MELETNRLFIRPFQESDWSRLYDYARQTAVMHYIPGGALDKQGAKAFVRTNSGNKTKAFAVIEKHSDSLIGHIDFFDYFGGHTYEIGWVFDPKWQRRGFATEAAQACIDEGFSNIGLHRIVATCQPENTASWKLMETIGMRKEGFCRQCIPTRSGGWWDEYLYAILREEWAEKRLKIRGIQWKS</sequence>
<dbReference type="PANTHER" id="PTHR43792">
    <property type="entry name" value="GNAT FAMILY, PUTATIVE (AFU_ORTHOLOGUE AFUA_3G00765)-RELATED-RELATED"/>
    <property type="match status" value="1"/>
</dbReference>
<accession>A0A268S677</accession>
<evidence type="ECO:0000313" key="2">
    <source>
        <dbReference type="EMBL" id="PAF28073.1"/>
    </source>
</evidence>
<dbReference type="CDD" id="cd04301">
    <property type="entry name" value="NAT_SF"/>
    <property type="match status" value="1"/>
</dbReference>
<dbReference type="EMBL" id="NPBS01000001">
    <property type="protein sequence ID" value="PAF28073.1"/>
    <property type="molecule type" value="Genomic_DNA"/>
</dbReference>
<dbReference type="InterPro" id="IPR051531">
    <property type="entry name" value="N-acetyltransferase"/>
</dbReference>
<dbReference type="PROSITE" id="PS51186">
    <property type="entry name" value="GNAT"/>
    <property type="match status" value="1"/>
</dbReference>
<keyword evidence="2" id="KW-0808">Transferase</keyword>
<reference evidence="2 3" key="1">
    <citation type="submission" date="2017-07" db="EMBL/GenBank/DDBJ databases">
        <title>Isolation and whole genome analysis of endospore-forming bacteria from heroin.</title>
        <authorList>
            <person name="Kalinowski J."/>
            <person name="Ahrens B."/>
            <person name="Al-Dilaimi A."/>
            <person name="Winkler A."/>
            <person name="Wibberg D."/>
            <person name="Schleenbecker U."/>
            <person name="Ruckert C."/>
            <person name="Wolfel R."/>
            <person name="Grass G."/>
        </authorList>
    </citation>
    <scope>NUCLEOTIDE SEQUENCE [LARGE SCALE GENOMIC DNA]</scope>
    <source>
        <strain evidence="2 3">7523-2</strain>
    </source>
</reference>
<evidence type="ECO:0000259" key="1">
    <source>
        <dbReference type="PROSITE" id="PS51186"/>
    </source>
</evidence>
<evidence type="ECO:0000313" key="3">
    <source>
        <dbReference type="Proteomes" id="UP000216133"/>
    </source>
</evidence>
<gene>
    <name evidence="2" type="ORF">CHH61_00265</name>
</gene>
<dbReference type="InterPro" id="IPR016181">
    <property type="entry name" value="Acyl_CoA_acyltransferase"/>
</dbReference>
<dbReference type="Gene3D" id="3.40.630.30">
    <property type="match status" value="1"/>
</dbReference>
<dbReference type="GO" id="GO:0016747">
    <property type="term" value="F:acyltransferase activity, transferring groups other than amino-acyl groups"/>
    <property type="evidence" value="ECO:0007669"/>
    <property type="project" value="InterPro"/>
</dbReference>
<name>A0A268S677_SHOCL</name>
<dbReference type="SUPFAM" id="SSF55729">
    <property type="entry name" value="Acyl-CoA N-acyltransferases (Nat)"/>
    <property type="match status" value="1"/>
</dbReference>
<organism evidence="2 3">
    <name type="scientific">Shouchella clausii</name>
    <name type="common">Alkalihalobacillus clausii</name>
    <dbReference type="NCBI Taxonomy" id="79880"/>
    <lineage>
        <taxon>Bacteria</taxon>
        <taxon>Bacillati</taxon>
        <taxon>Bacillota</taxon>
        <taxon>Bacilli</taxon>
        <taxon>Bacillales</taxon>
        <taxon>Bacillaceae</taxon>
        <taxon>Shouchella</taxon>
    </lineage>
</organism>
<feature type="domain" description="N-acetyltransferase" evidence="1">
    <location>
        <begin position="8"/>
        <end position="168"/>
    </location>
</feature>
<dbReference type="InterPro" id="IPR000182">
    <property type="entry name" value="GNAT_dom"/>
</dbReference>